<keyword evidence="3" id="KW-0472">Membrane</keyword>
<keyword evidence="2" id="KW-0270">Exopolysaccharide synthesis</keyword>
<feature type="domain" description="Bacterial sugar transferase" evidence="4">
    <location>
        <begin position="1"/>
        <end position="99"/>
    </location>
</feature>
<evidence type="ECO:0000313" key="5">
    <source>
        <dbReference type="EMBL" id="PZQ82371.1"/>
    </source>
</evidence>
<dbReference type="InterPro" id="IPR003362">
    <property type="entry name" value="Bact_transf"/>
</dbReference>
<dbReference type="GO" id="GO:0000271">
    <property type="term" value="P:polysaccharide biosynthetic process"/>
    <property type="evidence" value="ECO:0007669"/>
    <property type="project" value="UniProtKB-KW"/>
</dbReference>
<dbReference type="PANTHER" id="PTHR30576:SF10">
    <property type="entry name" value="SLL5057 PROTEIN"/>
    <property type="match status" value="1"/>
</dbReference>
<evidence type="ECO:0000256" key="2">
    <source>
        <dbReference type="ARBA" id="ARBA00023169"/>
    </source>
</evidence>
<name>A0A2W5QUC0_ANCNO</name>
<protein>
    <recommendedName>
        <fullName evidence="4">Bacterial sugar transferase domain-containing protein</fullName>
    </recommendedName>
</protein>
<dbReference type="Pfam" id="PF02397">
    <property type="entry name" value="Bac_transf"/>
    <property type="match status" value="1"/>
</dbReference>
<dbReference type="Proteomes" id="UP000248887">
    <property type="component" value="Unassembled WGS sequence"/>
</dbReference>
<dbReference type="AlphaFoldDB" id="A0A2W5QUC0"/>
<accession>A0A2W5QUC0</accession>
<reference evidence="5 6" key="1">
    <citation type="submission" date="2017-08" db="EMBL/GenBank/DDBJ databases">
        <title>Infants hospitalized years apart are colonized by the same room-sourced microbial strains.</title>
        <authorList>
            <person name="Brooks B."/>
            <person name="Olm M.R."/>
            <person name="Firek B.A."/>
            <person name="Baker R."/>
            <person name="Thomas B.C."/>
            <person name="Morowitz M.J."/>
            <person name="Banfield J.F."/>
        </authorList>
    </citation>
    <scope>NUCLEOTIDE SEQUENCE [LARGE SCALE GENOMIC DNA]</scope>
    <source>
        <strain evidence="5">S2_005_001_R2_27</strain>
    </source>
</reference>
<evidence type="ECO:0000313" key="6">
    <source>
        <dbReference type="Proteomes" id="UP000248887"/>
    </source>
</evidence>
<feature type="transmembrane region" description="Helical" evidence="3">
    <location>
        <begin position="79"/>
        <end position="99"/>
    </location>
</feature>
<organism evidence="5 6">
    <name type="scientific">Ancylobacter novellus</name>
    <name type="common">Thiobacillus novellus</name>
    <dbReference type="NCBI Taxonomy" id="921"/>
    <lineage>
        <taxon>Bacteria</taxon>
        <taxon>Pseudomonadati</taxon>
        <taxon>Pseudomonadota</taxon>
        <taxon>Alphaproteobacteria</taxon>
        <taxon>Hyphomicrobiales</taxon>
        <taxon>Xanthobacteraceae</taxon>
        <taxon>Ancylobacter</taxon>
    </lineage>
</organism>
<dbReference type="PANTHER" id="PTHR30576">
    <property type="entry name" value="COLANIC BIOSYNTHESIS UDP-GLUCOSE LIPID CARRIER TRANSFERASE"/>
    <property type="match status" value="1"/>
</dbReference>
<sequence>MGRWLRRFSLDELPQLFNVWKGEMAIVGPRPALPKEVMSYPASAMERLRRKPGITGIWQVSGRAEIDFDRMVRMDRAYVGSRSVLLDLCLLLLTARAVLGGRGAY</sequence>
<evidence type="ECO:0000256" key="1">
    <source>
        <dbReference type="ARBA" id="ARBA00006464"/>
    </source>
</evidence>
<dbReference type="GO" id="GO:0016780">
    <property type="term" value="F:phosphotransferase activity, for other substituted phosphate groups"/>
    <property type="evidence" value="ECO:0007669"/>
    <property type="project" value="TreeGrafter"/>
</dbReference>
<comment type="similarity">
    <text evidence="1">Belongs to the bacterial sugar transferase family.</text>
</comment>
<dbReference type="EMBL" id="QFQD01000032">
    <property type="protein sequence ID" value="PZQ82371.1"/>
    <property type="molecule type" value="Genomic_DNA"/>
</dbReference>
<keyword evidence="3" id="KW-1133">Transmembrane helix</keyword>
<gene>
    <name evidence="5" type="ORF">DI549_11435</name>
</gene>
<comment type="caution">
    <text evidence="5">The sequence shown here is derived from an EMBL/GenBank/DDBJ whole genome shotgun (WGS) entry which is preliminary data.</text>
</comment>
<evidence type="ECO:0000256" key="3">
    <source>
        <dbReference type="SAM" id="Phobius"/>
    </source>
</evidence>
<keyword evidence="3" id="KW-0812">Transmembrane</keyword>
<proteinExistence type="inferred from homology"/>
<evidence type="ECO:0000259" key="4">
    <source>
        <dbReference type="Pfam" id="PF02397"/>
    </source>
</evidence>